<gene>
    <name evidence="2" type="ORF">VP1G_10765</name>
</gene>
<dbReference type="EMBL" id="KN714686">
    <property type="protein sequence ID" value="KUI56105.1"/>
    <property type="molecule type" value="Genomic_DNA"/>
</dbReference>
<accession>A0A194UWN6</accession>
<dbReference type="AlphaFoldDB" id="A0A194UWN6"/>
<sequence>MVSLSPGGRSPQHRKKLPVSHPSSRSSIFTVYVLGELGELEEHVDDQYRLLEPSRDGGNGAEGCALEVLLLLLLLLLAKPIALDDPELKEAG</sequence>
<evidence type="ECO:0000313" key="2">
    <source>
        <dbReference type="EMBL" id="KUI56105.1"/>
    </source>
</evidence>
<dbReference type="Proteomes" id="UP000078576">
    <property type="component" value="Unassembled WGS sequence"/>
</dbReference>
<reference evidence="3" key="1">
    <citation type="submission" date="2014-12" db="EMBL/GenBank/DDBJ databases">
        <title>Genome Sequence of Valsa Canker Pathogens Uncovers a Specific Adaption of Colonization on Woody Bark.</title>
        <authorList>
            <person name="Yin Z."/>
            <person name="Liu H."/>
            <person name="Gao X."/>
            <person name="Li Z."/>
            <person name="Song N."/>
            <person name="Ke X."/>
            <person name="Dai Q."/>
            <person name="Wu Y."/>
            <person name="Sun Y."/>
            <person name="Xu J.-R."/>
            <person name="Kang Z.K."/>
            <person name="Wang L."/>
            <person name="Huang L."/>
        </authorList>
    </citation>
    <scope>NUCLEOTIDE SEQUENCE [LARGE SCALE GENOMIC DNA]</scope>
    <source>
        <strain evidence="3">SXYL134</strain>
    </source>
</reference>
<protein>
    <submittedName>
        <fullName evidence="2">Uncharacterized protein</fullName>
    </submittedName>
</protein>
<keyword evidence="3" id="KW-1185">Reference proteome</keyword>
<organism evidence="2 3">
    <name type="scientific">Cytospora mali</name>
    <name type="common">Apple Valsa canker fungus</name>
    <name type="synonym">Valsa mali</name>
    <dbReference type="NCBI Taxonomy" id="578113"/>
    <lineage>
        <taxon>Eukaryota</taxon>
        <taxon>Fungi</taxon>
        <taxon>Dikarya</taxon>
        <taxon>Ascomycota</taxon>
        <taxon>Pezizomycotina</taxon>
        <taxon>Sordariomycetes</taxon>
        <taxon>Sordariomycetidae</taxon>
        <taxon>Diaporthales</taxon>
        <taxon>Cytosporaceae</taxon>
        <taxon>Cytospora</taxon>
    </lineage>
</organism>
<feature type="region of interest" description="Disordered" evidence="1">
    <location>
        <begin position="1"/>
        <end position="24"/>
    </location>
</feature>
<evidence type="ECO:0000256" key="1">
    <source>
        <dbReference type="SAM" id="MobiDB-lite"/>
    </source>
</evidence>
<proteinExistence type="predicted"/>
<evidence type="ECO:0000313" key="3">
    <source>
        <dbReference type="Proteomes" id="UP000078576"/>
    </source>
</evidence>
<name>A0A194UWN6_CYTMA</name>